<dbReference type="PANTHER" id="PTHR47685">
    <property type="entry name" value="MAGNESIUM TRANSPORT PROTEIN CORA"/>
    <property type="match status" value="1"/>
</dbReference>
<dbReference type="Pfam" id="PF00023">
    <property type="entry name" value="Ank"/>
    <property type="match status" value="1"/>
</dbReference>
<dbReference type="Gene3D" id="1.20.58.340">
    <property type="entry name" value="Magnesium transport protein CorA, transmembrane region"/>
    <property type="match status" value="1"/>
</dbReference>
<evidence type="ECO:0000313" key="4">
    <source>
        <dbReference type="EMBL" id="RPA85383.1"/>
    </source>
</evidence>
<feature type="transmembrane region" description="Helical" evidence="3">
    <location>
        <begin position="1101"/>
        <end position="1121"/>
    </location>
</feature>
<dbReference type="InterPro" id="IPR002523">
    <property type="entry name" value="MgTranspt_CorA/ZnTranspt_ZntB"/>
</dbReference>
<evidence type="ECO:0000313" key="5">
    <source>
        <dbReference type="Proteomes" id="UP000275078"/>
    </source>
</evidence>
<proteinExistence type="predicted"/>
<dbReference type="GO" id="GO:0016020">
    <property type="term" value="C:membrane"/>
    <property type="evidence" value="ECO:0007669"/>
    <property type="project" value="InterPro"/>
</dbReference>
<feature type="compositionally biased region" description="Polar residues" evidence="2">
    <location>
        <begin position="8"/>
        <end position="18"/>
    </location>
</feature>
<dbReference type="OrthoDB" id="341259at2759"/>
<evidence type="ECO:0000256" key="1">
    <source>
        <dbReference type="PROSITE-ProRule" id="PRU00023"/>
    </source>
</evidence>
<dbReference type="EMBL" id="ML119654">
    <property type="protein sequence ID" value="RPA85383.1"/>
    <property type="molecule type" value="Genomic_DNA"/>
</dbReference>
<keyword evidence="5" id="KW-1185">Reference proteome</keyword>
<dbReference type="AlphaFoldDB" id="A0A3N4IGW4"/>
<feature type="repeat" description="ANK" evidence="1">
    <location>
        <begin position="371"/>
        <end position="398"/>
    </location>
</feature>
<protein>
    <submittedName>
        <fullName evidence="4">Uncharacterized protein</fullName>
    </submittedName>
</protein>
<sequence length="1211" mass="138502">MTGAESFLQVTPSSTLPTSARRGGESGYTMDYALPTPTSSTPKTARSYRILRPRFPRMKSAGAVSTPPHSPMDIGGRGSVDTRPTSGNCELFVDTLFKGWLHETGFPLAHFVAIHTDHEPFDMEWLVGSDAGRRRNELVGTAEDGDELGVEWSFKENFTNCVLGRIRVPKDYSNIENLTIACPEEWQDPKYSPHHLIFLVTARCLPVMEKLLDLPEWSEIRSAISRVYLLQEKPKELDRLLVLGPSKDRRPAVKEKLPPRAGIKEIVLGSSKHTASRVQESTKPLVKEIKHLLKGYRLLEATRRGPLDMVEALRLDQGVNLDLGVRNKDNENVYHLVARRACEDPVVGYELMKRFLLWDPNPRNLQMGNISNDTPLHIAIRENAPISIISLLVHNGASDCIDRANNNHETPRSIVARLEETTQAEDTPNSPEDAFKSDDASILPKSEDKRGAEDASTRRRKIQELFERSGETIVLDPVNSSSTVWEDVKPPHNAFAVEATKLLEVTTAEFSYSPDNRSTCMLESHTVYDYIYNNDAGFQSQASLSRSSSETTCKWIHLPANNPQWINDLFLKLGIQDQQFDHQKHEAKKPYGRFIPPYAGKWKAVTKEDPPSSTLESSQSDFRIFMPFLNFEPNHLRVAAGAIIRGVSSSKPAHLNMMRDPTDLIDCIAQADDDLKWKWPQWKSETRIKYKQADIEGSELKHERALIAGYLHNDPMQLHPRRTLDQFYYHMLGEEELERRDQDQVIFRWMSELQEASAQEEVLRSKSAQGKSRRSSRKMPDPKVLMVDQLWLWVVDEKTVITCFPKPWSNQHPSADVVKRLKYYFRSKDREPIASVYDLVVLILQFCTDILVKANAERGTAFIDYFEASIADATQKESRMLEMFSQHLYTLGKNKGPGPSTRKHDVAKDIWEFLDICKETELLRQVKDIQDEIQMIKKLLKMQHGIIQRMLTTDIFRLAHKSLDLDDGELEPHVSRTSQKRKSSSSSQIVVQNTKQRYLHQLKAIDVLLDDFQRMDEQSKNVNEGINSLLDSKQKHANAWEAHSSRLQADAAAKQGDAILMFTIVTIIFLPLSFLASFFTIDISQFPQNDLGRTEWDLHTCLRYILGISCGVSIPLILLALNAHRVRRFFSDLGRSKMMHSLMNYRNDSDEDFNGHLPRYKAQRSAIMMSTTTEDFRSDIDSEHPSVDYRIQERRNSNLGRVRRLLEKERR</sequence>
<dbReference type="STRING" id="1160509.A0A3N4IGW4"/>
<evidence type="ECO:0000256" key="3">
    <source>
        <dbReference type="SAM" id="Phobius"/>
    </source>
</evidence>
<dbReference type="PROSITE" id="PS50297">
    <property type="entry name" value="ANK_REP_REGION"/>
    <property type="match status" value="1"/>
</dbReference>
<dbReference type="InterPro" id="IPR050829">
    <property type="entry name" value="CorA_MIT"/>
</dbReference>
<dbReference type="PANTHER" id="PTHR47685:SF1">
    <property type="entry name" value="MAGNESIUM TRANSPORT PROTEIN CORA"/>
    <property type="match status" value="1"/>
</dbReference>
<gene>
    <name evidence="4" type="ORF">BJ508DRAFT_412163</name>
</gene>
<keyword evidence="3" id="KW-0472">Membrane</keyword>
<feature type="region of interest" description="Disordered" evidence="2">
    <location>
        <begin position="760"/>
        <end position="780"/>
    </location>
</feature>
<keyword evidence="3" id="KW-1133">Transmembrane helix</keyword>
<dbReference type="GO" id="GO:0046873">
    <property type="term" value="F:metal ion transmembrane transporter activity"/>
    <property type="evidence" value="ECO:0007669"/>
    <property type="project" value="InterPro"/>
</dbReference>
<keyword evidence="3" id="KW-0812">Transmembrane</keyword>
<dbReference type="PROSITE" id="PS50088">
    <property type="entry name" value="ANK_REPEAT"/>
    <property type="match status" value="1"/>
</dbReference>
<feature type="region of interest" description="Disordered" evidence="2">
    <location>
        <begin position="421"/>
        <end position="458"/>
    </location>
</feature>
<organism evidence="4 5">
    <name type="scientific">Ascobolus immersus RN42</name>
    <dbReference type="NCBI Taxonomy" id="1160509"/>
    <lineage>
        <taxon>Eukaryota</taxon>
        <taxon>Fungi</taxon>
        <taxon>Dikarya</taxon>
        <taxon>Ascomycota</taxon>
        <taxon>Pezizomycotina</taxon>
        <taxon>Pezizomycetes</taxon>
        <taxon>Pezizales</taxon>
        <taxon>Ascobolaceae</taxon>
        <taxon>Ascobolus</taxon>
    </lineage>
</organism>
<dbReference type="Proteomes" id="UP000275078">
    <property type="component" value="Unassembled WGS sequence"/>
</dbReference>
<keyword evidence="1" id="KW-0040">ANK repeat</keyword>
<feature type="transmembrane region" description="Helical" evidence="3">
    <location>
        <begin position="1058"/>
        <end position="1081"/>
    </location>
</feature>
<dbReference type="Gene3D" id="1.25.40.20">
    <property type="entry name" value="Ankyrin repeat-containing domain"/>
    <property type="match status" value="1"/>
</dbReference>
<feature type="compositionally biased region" description="Basic and acidic residues" evidence="2">
    <location>
        <begin position="433"/>
        <end position="458"/>
    </location>
</feature>
<dbReference type="InterPro" id="IPR002110">
    <property type="entry name" value="Ankyrin_rpt"/>
</dbReference>
<evidence type="ECO:0000256" key="2">
    <source>
        <dbReference type="SAM" id="MobiDB-lite"/>
    </source>
</evidence>
<feature type="region of interest" description="Disordered" evidence="2">
    <location>
        <begin position="1"/>
        <end position="45"/>
    </location>
</feature>
<reference evidence="4 5" key="1">
    <citation type="journal article" date="2018" name="Nat. Ecol. Evol.">
        <title>Pezizomycetes genomes reveal the molecular basis of ectomycorrhizal truffle lifestyle.</title>
        <authorList>
            <person name="Murat C."/>
            <person name="Payen T."/>
            <person name="Noel B."/>
            <person name="Kuo A."/>
            <person name="Morin E."/>
            <person name="Chen J."/>
            <person name="Kohler A."/>
            <person name="Krizsan K."/>
            <person name="Balestrini R."/>
            <person name="Da Silva C."/>
            <person name="Montanini B."/>
            <person name="Hainaut M."/>
            <person name="Levati E."/>
            <person name="Barry K.W."/>
            <person name="Belfiori B."/>
            <person name="Cichocki N."/>
            <person name="Clum A."/>
            <person name="Dockter R.B."/>
            <person name="Fauchery L."/>
            <person name="Guy J."/>
            <person name="Iotti M."/>
            <person name="Le Tacon F."/>
            <person name="Lindquist E.A."/>
            <person name="Lipzen A."/>
            <person name="Malagnac F."/>
            <person name="Mello A."/>
            <person name="Molinier V."/>
            <person name="Miyauchi S."/>
            <person name="Poulain J."/>
            <person name="Riccioni C."/>
            <person name="Rubini A."/>
            <person name="Sitrit Y."/>
            <person name="Splivallo R."/>
            <person name="Traeger S."/>
            <person name="Wang M."/>
            <person name="Zifcakova L."/>
            <person name="Wipf D."/>
            <person name="Zambonelli A."/>
            <person name="Paolocci F."/>
            <person name="Nowrousian M."/>
            <person name="Ottonello S."/>
            <person name="Baldrian P."/>
            <person name="Spatafora J.W."/>
            <person name="Henrissat B."/>
            <person name="Nagy L.G."/>
            <person name="Aury J.M."/>
            <person name="Wincker P."/>
            <person name="Grigoriev I.V."/>
            <person name="Bonfante P."/>
            <person name="Martin F.M."/>
        </authorList>
    </citation>
    <scope>NUCLEOTIDE SEQUENCE [LARGE SCALE GENOMIC DNA]</scope>
    <source>
        <strain evidence="4 5">RN42</strain>
    </source>
</reference>
<feature type="region of interest" description="Disordered" evidence="2">
    <location>
        <begin position="968"/>
        <end position="989"/>
    </location>
</feature>
<dbReference type="Pfam" id="PF01544">
    <property type="entry name" value="CorA"/>
    <property type="match status" value="1"/>
</dbReference>
<accession>A0A3N4IGW4</accession>
<name>A0A3N4IGW4_ASCIM</name>
<dbReference type="InterPro" id="IPR036770">
    <property type="entry name" value="Ankyrin_rpt-contain_sf"/>
</dbReference>
<dbReference type="SUPFAM" id="SSF48403">
    <property type="entry name" value="Ankyrin repeat"/>
    <property type="match status" value="1"/>
</dbReference>